<dbReference type="InterPro" id="IPR003781">
    <property type="entry name" value="CoA-bd"/>
</dbReference>
<dbReference type="SUPFAM" id="SSF56059">
    <property type="entry name" value="Glutathione synthetase ATP-binding domain-like"/>
    <property type="match status" value="1"/>
</dbReference>
<dbReference type="InterPro" id="IPR036291">
    <property type="entry name" value="NAD(P)-bd_dom_sf"/>
</dbReference>
<dbReference type="InterPro" id="IPR032875">
    <property type="entry name" value="Succ_CoA_lig_flav_dom"/>
</dbReference>
<reference evidence="3 4" key="1">
    <citation type="submission" date="2020-05" db="EMBL/GenBank/DDBJ databases">
        <title>Aquincola sp. isolate from soil.</title>
        <authorList>
            <person name="Han J."/>
            <person name="Kim D.-U."/>
        </authorList>
    </citation>
    <scope>NUCLEOTIDE SEQUENCE [LARGE SCALE GENOMIC DNA]</scope>
    <source>
        <strain evidence="3 4">S2</strain>
    </source>
</reference>
<keyword evidence="4" id="KW-1185">Reference proteome</keyword>
<dbReference type="SMART" id="SM00881">
    <property type="entry name" value="CoA_binding"/>
    <property type="match status" value="1"/>
</dbReference>
<dbReference type="Proteomes" id="UP000737171">
    <property type="component" value="Unassembled WGS sequence"/>
</dbReference>
<dbReference type="InterPro" id="IPR011761">
    <property type="entry name" value="ATP-grasp"/>
</dbReference>
<dbReference type="Pfam" id="PF13380">
    <property type="entry name" value="CoA_binding_2"/>
    <property type="match status" value="1"/>
</dbReference>
<accession>A0ABX2EUV1</accession>
<dbReference type="RefSeq" id="WP_173135300.1">
    <property type="nucleotide sequence ID" value="NZ_JABRWJ010000022.1"/>
</dbReference>
<dbReference type="GO" id="GO:0016874">
    <property type="term" value="F:ligase activity"/>
    <property type="evidence" value="ECO:0007669"/>
    <property type="project" value="UniProtKB-KW"/>
</dbReference>
<dbReference type="Gene3D" id="3.30.470.20">
    <property type="entry name" value="ATP-grasp fold, B domain"/>
    <property type="match status" value="1"/>
</dbReference>
<dbReference type="PROSITE" id="PS50975">
    <property type="entry name" value="ATP_GRASP"/>
    <property type="match status" value="1"/>
</dbReference>
<dbReference type="EMBL" id="JABRWJ010000022">
    <property type="protein sequence ID" value="NRF72314.1"/>
    <property type="molecule type" value="Genomic_DNA"/>
</dbReference>
<feature type="domain" description="ATP-grasp" evidence="2">
    <location>
        <begin position="486"/>
        <end position="522"/>
    </location>
</feature>
<dbReference type="InterPro" id="IPR016102">
    <property type="entry name" value="Succinyl-CoA_synth-like"/>
</dbReference>
<dbReference type="Gene3D" id="3.40.50.261">
    <property type="entry name" value="Succinyl-CoA synthetase domains"/>
    <property type="match status" value="2"/>
</dbReference>
<evidence type="ECO:0000256" key="1">
    <source>
        <dbReference type="PROSITE-ProRule" id="PRU00409"/>
    </source>
</evidence>
<dbReference type="SUPFAM" id="SSF51735">
    <property type="entry name" value="NAD(P)-binding Rossmann-fold domains"/>
    <property type="match status" value="1"/>
</dbReference>
<evidence type="ECO:0000313" key="4">
    <source>
        <dbReference type="Proteomes" id="UP000737171"/>
    </source>
</evidence>
<gene>
    <name evidence="3" type="ORF">HLB44_35585</name>
</gene>
<dbReference type="PANTHER" id="PTHR42793">
    <property type="entry name" value="COA BINDING DOMAIN CONTAINING PROTEIN"/>
    <property type="match status" value="1"/>
</dbReference>
<comment type="caution">
    <text evidence="3">The sequence shown here is derived from an EMBL/GenBank/DDBJ whole genome shotgun (WGS) entry which is preliminary data.</text>
</comment>
<dbReference type="SUPFAM" id="SSF52210">
    <property type="entry name" value="Succinyl-CoA synthetase domains"/>
    <property type="match status" value="2"/>
</dbReference>
<dbReference type="Gene3D" id="3.40.50.720">
    <property type="entry name" value="NAD(P)-binding Rossmann-like Domain"/>
    <property type="match status" value="1"/>
</dbReference>
<dbReference type="Gene3D" id="3.30.1490.20">
    <property type="entry name" value="ATP-grasp fold, A domain"/>
    <property type="match status" value="1"/>
</dbReference>
<proteinExistence type="predicted"/>
<organism evidence="3 4">
    <name type="scientific">Pseudaquabacterium terrae</name>
    <dbReference type="NCBI Taxonomy" id="2732868"/>
    <lineage>
        <taxon>Bacteria</taxon>
        <taxon>Pseudomonadati</taxon>
        <taxon>Pseudomonadota</taxon>
        <taxon>Betaproteobacteria</taxon>
        <taxon>Burkholderiales</taxon>
        <taxon>Sphaerotilaceae</taxon>
        <taxon>Pseudaquabacterium</taxon>
    </lineage>
</organism>
<keyword evidence="3" id="KW-0436">Ligase</keyword>
<dbReference type="Pfam" id="PF13549">
    <property type="entry name" value="ATP-grasp_5"/>
    <property type="match status" value="1"/>
</dbReference>
<protein>
    <submittedName>
        <fullName evidence="3">Acetate--CoA ligase family protein</fullName>
    </submittedName>
</protein>
<sequence>MNPLQRENLHRLLKPRHVAVFGGRPAAEVVRQCRRIGFAGEIWPVHPRHVDVEGLRCFRSVADLPQAPDASFIALPRESSIEVVAALAARGAGGAVCYASGFAEVGAEGAVLQARLVSAAQPMALIGPNCYGVLNLLDGAALWPDQHGARRVERGVAIVAQSGNIGINVTMQRRGLPIAYLITLGNQAGTGLADAIDGLLDDPRVTAIGLHIEGLGDAAAFSRVALRALERGVPLVALKCGGSAVGAQIALSHTSSLAGADALCDAFFRRFGIARVHEPVALVETLKLLHVHGALPGRRIASASCSGGEAALVADLAEPRGLQMPALPAAPRERLQALLGDKVNVTNPLDYHTYIWGDLAAQTDCFAALMDCRFDLHLLLLDLPRADRCSAGDWQTALDAFIAAQQRTGAASAVVSSLPEGLPEPIAERLVSLGIAPLQGEADALDAVAASAAIGEGRRRRGELLPIDPPPSIGADAQLLDEWASKQALARFGVPIPRGEAVAAEEALACAEAIGYPVVIKAVSPALAHKTEAGAVCLNLQDAGAVREAVERLSALSKRLLVETMQRGAVAELIVGVNHDPQFGLALTLGAGGVLVELLKDSATLLLPATREHIRRALMSLRIWPLLVGYRGRAVGDIDATLNAIEAVISFAQHHAHRLHELDVNPLLVLPQGRGVVAVDALIRLSREP</sequence>
<evidence type="ECO:0000259" key="2">
    <source>
        <dbReference type="PROSITE" id="PS50975"/>
    </source>
</evidence>
<dbReference type="InterPro" id="IPR013815">
    <property type="entry name" value="ATP_grasp_subdomain_1"/>
</dbReference>
<dbReference type="PANTHER" id="PTHR42793:SF4">
    <property type="entry name" value="BLL6376 PROTEIN"/>
    <property type="match status" value="1"/>
</dbReference>
<dbReference type="Pfam" id="PF13607">
    <property type="entry name" value="Succ_CoA_lig"/>
    <property type="match status" value="1"/>
</dbReference>
<name>A0ABX2EUV1_9BURK</name>
<keyword evidence="1" id="KW-0067">ATP-binding</keyword>
<keyword evidence="1" id="KW-0547">Nucleotide-binding</keyword>
<evidence type="ECO:0000313" key="3">
    <source>
        <dbReference type="EMBL" id="NRF72314.1"/>
    </source>
</evidence>